<feature type="coiled-coil region" evidence="1">
    <location>
        <begin position="574"/>
        <end position="657"/>
    </location>
</feature>
<dbReference type="OrthoDB" id="1244514at2759"/>
<protein>
    <recommendedName>
        <fullName evidence="5">Aminotransferase-like plant mobile domain-containing protein</fullName>
    </recommendedName>
</protein>
<comment type="caution">
    <text evidence="3">The sequence shown here is derived from an EMBL/GenBank/DDBJ whole genome shotgun (WGS) entry which is preliminary data.</text>
</comment>
<evidence type="ECO:0000256" key="2">
    <source>
        <dbReference type="SAM" id="MobiDB-lite"/>
    </source>
</evidence>
<evidence type="ECO:0000313" key="4">
    <source>
        <dbReference type="Proteomes" id="UP000224567"/>
    </source>
</evidence>
<reference evidence="3 4" key="1">
    <citation type="journal article" date="2017" name="Genome Biol.">
        <title>New reference genome sequences of hot pepper reveal the massive evolution of plant disease-resistance genes by retroduplication.</title>
        <authorList>
            <person name="Kim S."/>
            <person name="Park J."/>
            <person name="Yeom S.I."/>
            <person name="Kim Y.M."/>
            <person name="Seo E."/>
            <person name="Kim K.T."/>
            <person name="Kim M.S."/>
            <person name="Lee J.M."/>
            <person name="Cheong K."/>
            <person name="Shin H.S."/>
            <person name="Kim S.B."/>
            <person name="Han K."/>
            <person name="Lee J."/>
            <person name="Park M."/>
            <person name="Lee H.A."/>
            <person name="Lee H.Y."/>
            <person name="Lee Y."/>
            <person name="Oh S."/>
            <person name="Lee J.H."/>
            <person name="Choi E."/>
            <person name="Choi E."/>
            <person name="Lee S.E."/>
            <person name="Jeon J."/>
            <person name="Kim H."/>
            <person name="Choi G."/>
            <person name="Song H."/>
            <person name="Lee J."/>
            <person name="Lee S.C."/>
            <person name="Kwon J.K."/>
            <person name="Lee H.Y."/>
            <person name="Koo N."/>
            <person name="Hong Y."/>
            <person name="Kim R.W."/>
            <person name="Kang W.H."/>
            <person name="Huh J.H."/>
            <person name="Kang B.C."/>
            <person name="Yang T.J."/>
            <person name="Lee Y.H."/>
            <person name="Bennetzen J.L."/>
            <person name="Choi D."/>
        </authorList>
    </citation>
    <scope>NUCLEOTIDE SEQUENCE [LARGE SCALE GENOMIC DNA]</scope>
    <source>
        <strain evidence="4">cv. PBC81</strain>
    </source>
</reference>
<evidence type="ECO:0000256" key="1">
    <source>
        <dbReference type="SAM" id="Coils"/>
    </source>
</evidence>
<keyword evidence="1" id="KW-0175">Coiled coil</keyword>
<reference evidence="4" key="2">
    <citation type="journal article" date="2017" name="J. Anim. Genet.">
        <title>Multiple reference genome sequences of hot pepper reveal the massive evolution of plant disease resistance genes by retroduplication.</title>
        <authorList>
            <person name="Kim S."/>
            <person name="Park J."/>
            <person name="Yeom S.-I."/>
            <person name="Kim Y.-M."/>
            <person name="Seo E."/>
            <person name="Kim K.-T."/>
            <person name="Kim M.-S."/>
            <person name="Lee J.M."/>
            <person name="Cheong K."/>
            <person name="Shin H.-S."/>
            <person name="Kim S.-B."/>
            <person name="Han K."/>
            <person name="Lee J."/>
            <person name="Park M."/>
            <person name="Lee H.-A."/>
            <person name="Lee H.-Y."/>
            <person name="Lee Y."/>
            <person name="Oh S."/>
            <person name="Lee J.H."/>
            <person name="Choi E."/>
            <person name="Choi E."/>
            <person name="Lee S.E."/>
            <person name="Jeon J."/>
            <person name="Kim H."/>
            <person name="Choi G."/>
            <person name="Song H."/>
            <person name="Lee J."/>
            <person name="Lee S.-C."/>
            <person name="Kwon J.-K."/>
            <person name="Lee H.-Y."/>
            <person name="Koo N."/>
            <person name="Hong Y."/>
            <person name="Kim R.W."/>
            <person name="Kang W.-H."/>
            <person name="Huh J.H."/>
            <person name="Kang B.-C."/>
            <person name="Yang T.-J."/>
            <person name="Lee Y.-H."/>
            <person name="Bennetzen J.L."/>
            <person name="Choi D."/>
        </authorList>
    </citation>
    <scope>NUCLEOTIDE SEQUENCE [LARGE SCALE GENOMIC DNA]</scope>
    <source>
        <strain evidence="4">cv. PBC81</strain>
    </source>
</reference>
<name>A0A2G2XDK7_CAPBA</name>
<dbReference type="PANTHER" id="PTHR36607">
    <property type="entry name" value="1,2-DIHYDROXY-3-KETO-5-METHYLTHIOPENTENE DIOXYGENASE 4"/>
    <property type="match status" value="1"/>
</dbReference>
<keyword evidence="4" id="KW-1185">Reference proteome</keyword>
<evidence type="ECO:0008006" key="5">
    <source>
        <dbReference type="Google" id="ProtNLM"/>
    </source>
</evidence>
<gene>
    <name evidence="3" type="ORF">CQW23_03917</name>
</gene>
<feature type="region of interest" description="Disordered" evidence="2">
    <location>
        <begin position="295"/>
        <end position="317"/>
    </location>
</feature>
<organism evidence="3 4">
    <name type="scientific">Capsicum baccatum</name>
    <name type="common">Peruvian pepper</name>
    <dbReference type="NCBI Taxonomy" id="33114"/>
    <lineage>
        <taxon>Eukaryota</taxon>
        <taxon>Viridiplantae</taxon>
        <taxon>Streptophyta</taxon>
        <taxon>Embryophyta</taxon>
        <taxon>Tracheophyta</taxon>
        <taxon>Spermatophyta</taxon>
        <taxon>Magnoliopsida</taxon>
        <taxon>eudicotyledons</taxon>
        <taxon>Gunneridae</taxon>
        <taxon>Pentapetalae</taxon>
        <taxon>asterids</taxon>
        <taxon>lamiids</taxon>
        <taxon>Solanales</taxon>
        <taxon>Solanaceae</taxon>
        <taxon>Solanoideae</taxon>
        <taxon>Capsiceae</taxon>
        <taxon>Capsicum</taxon>
    </lineage>
</organism>
<dbReference type="AlphaFoldDB" id="A0A2G2XDK7"/>
<dbReference type="PANTHER" id="PTHR36607:SF20">
    <property type="entry name" value="AMINOTRANSFERASE-LIKE PLANT MOBILE DOMAIN-CONTAINING PROTEIN"/>
    <property type="match status" value="1"/>
</dbReference>
<evidence type="ECO:0000313" key="3">
    <source>
        <dbReference type="EMBL" id="PHT55431.1"/>
    </source>
</evidence>
<dbReference type="Proteomes" id="UP000224567">
    <property type="component" value="Unassembled WGS sequence"/>
</dbReference>
<sequence>MHLDLQECQTTLRLVELIYGQNSSFVSRGNQNHITSESSQISLQKWPSNLGLLVISALRSVTINSISRRGSIRIRSSNTERCYLQCFENMVNFRDQKELYPLLEIANDERYSPTSILTLKVHPPVIGVFPLNRGSPDMSFDLDKWLTKEEIDFLDFNKFMKTTAFVLHSSTHDKESAATYPKGSNKGLVTWNYPQSGPFVNFGILRLIQYVSALVRFLFYYGTRMIRDLPIHGTFFDEVIPSAKELSQIDQQGKPFLPKTCVYFFSTFYRLSNGVSKEVSIHDWVNFWFKGPEQYKEPPPRGPKQQAKPKSNHGPNGYIDMSFLPRPKKENVPFAELGVDGSLREEMNLATFLACWICKFVLPIKKLDHICPSVFKIASLMAHRERIVGERMTRNFDLSGARHLFQNINICSIPTLSMLQPKELFIANNGELSTSWNDYFISLRLSYITLWCDDHFVMEPHSPYKFSRQFRFVQDLPENFIKGPYDGTLKELAQLWDSCTRLSSSSTISIPLHPERPLTTNRYENWCYIEQYWKRKRKKAKEQSSEFVNLDIATIDNKTFSVNEPSSIMPLTELAEQKITKENHQKLLSDVQQNLVNAKEENTKARGCIEDLQSSLAKFDEELKLLSTKRKKTISCIKEQKDQLSKSQEKIITFEGELHAIREKHPLSEHEVETLSKLKKTVELHSLVESSSKVELDNTPTFVVLLISSRPMPLTLPDKVERYFQL</sequence>
<dbReference type="EMBL" id="MLFT02000002">
    <property type="protein sequence ID" value="PHT55431.1"/>
    <property type="molecule type" value="Genomic_DNA"/>
</dbReference>
<accession>A0A2G2XDK7</accession>
<proteinExistence type="predicted"/>